<dbReference type="Gene3D" id="1.10.8.10">
    <property type="entry name" value="DNA helicase RuvA subunit, C-terminal domain"/>
    <property type="match status" value="1"/>
</dbReference>
<keyword evidence="10" id="KW-0808">Transferase</keyword>
<feature type="region of interest" description="Disordered" evidence="22">
    <location>
        <begin position="683"/>
        <end position="739"/>
    </location>
</feature>
<dbReference type="GO" id="GO:0005938">
    <property type="term" value="C:cell cortex"/>
    <property type="evidence" value="ECO:0007669"/>
    <property type="project" value="UniProtKB-SubCell"/>
</dbReference>
<reference evidence="23" key="2">
    <citation type="submission" date="2022-06" db="UniProtKB">
        <authorList>
            <consortium name="EnsemblMetazoa"/>
        </authorList>
    </citation>
    <scope>IDENTIFICATION</scope>
    <source>
        <strain evidence="23">PS312</strain>
    </source>
</reference>
<dbReference type="InterPro" id="IPR015940">
    <property type="entry name" value="UBA"/>
</dbReference>
<evidence type="ECO:0000256" key="9">
    <source>
        <dbReference type="ARBA" id="ARBA00022553"/>
    </source>
</evidence>
<evidence type="ECO:0000256" key="5">
    <source>
        <dbReference type="ARBA" id="ARBA00012513"/>
    </source>
</evidence>
<feature type="compositionally biased region" description="Low complexity" evidence="22">
    <location>
        <begin position="280"/>
        <end position="291"/>
    </location>
</feature>
<comment type="similarity">
    <text evidence="4">Belongs to the protein kinase superfamily. CAMK Ser/Thr protein kinase family. SNF1 subfamily.</text>
</comment>
<dbReference type="Gene3D" id="1.10.510.10">
    <property type="entry name" value="Transferase(Phosphotransferase) domain 1"/>
    <property type="match status" value="1"/>
</dbReference>
<keyword evidence="24" id="KW-1185">Reference proteome</keyword>
<name>A0A2A6BZY9_PRIPA</name>
<feature type="compositionally biased region" description="Gly residues" evidence="22">
    <location>
        <begin position="1166"/>
        <end position="1175"/>
    </location>
</feature>
<feature type="region of interest" description="Disordered" evidence="22">
    <location>
        <begin position="633"/>
        <end position="669"/>
    </location>
</feature>
<gene>
    <name evidence="23" type="primary">WBGene00102456</name>
</gene>
<dbReference type="GO" id="GO:0005737">
    <property type="term" value="C:cytoplasm"/>
    <property type="evidence" value="ECO:0000318"/>
    <property type="project" value="GO_Central"/>
</dbReference>
<feature type="compositionally biased region" description="Low complexity" evidence="22">
    <location>
        <begin position="813"/>
        <end position="841"/>
    </location>
</feature>
<evidence type="ECO:0000313" key="24">
    <source>
        <dbReference type="Proteomes" id="UP000005239"/>
    </source>
</evidence>
<comment type="catalytic activity">
    <reaction evidence="16">
        <text>L-threonyl-[protein] + ATP = O-phospho-L-threonyl-[protein] + ADP + H(+)</text>
        <dbReference type="Rhea" id="RHEA:46608"/>
        <dbReference type="Rhea" id="RHEA-COMP:11060"/>
        <dbReference type="Rhea" id="RHEA-COMP:11605"/>
        <dbReference type="ChEBI" id="CHEBI:15378"/>
        <dbReference type="ChEBI" id="CHEBI:30013"/>
        <dbReference type="ChEBI" id="CHEBI:30616"/>
        <dbReference type="ChEBI" id="CHEBI:61977"/>
        <dbReference type="ChEBI" id="CHEBI:456216"/>
        <dbReference type="EC" id="2.7.11.1"/>
    </reaction>
</comment>
<feature type="region of interest" description="Disordered" evidence="22">
    <location>
        <begin position="747"/>
        <end position="766"/>
    </location>
</feature>
<keyword evidence="14" id="KW-0472">Membrane</keyword>
<feature type="compositionally biased region" description="Polar residues" evidence="22">
    <location>
        <begin position="1027"/>
        <end position="1040"/>
    </location>
</feature>
<feature type="compositionally biased region" description="Low complexity" evidence="22">
    <location>
        <begin position="164"/>
        <end position="200"/>
    </location>
</feature>
<comment type="function">
    <text evidence="18">Serine/threonine-protein kinase. Involved in the specific phosphorylation of microtubule-associated proteins for MAP2 and MAP4. Phosphorylates the microtubule-associated protein MAPT/TAU. Phosphorylates CDC25C on 'Ser-216'. Regulates localization and activity of some histone deacetylases by mediating phosphorylation of HDAC7, promoting subsequent interaction between HDAC7 and 14-3-3 and export from the nucleus. Regulates localization and activity of MITF by mediating its phosphorylation, promoting subsequent interaction between MITF and 14-3-3 and retention in the cytosol. Negatively regulates the Hippo signaling pathway and antagonizes the phosphorylation of LATS1. Cooperates with DLG5 to inhibit the kinase activity of STK3/MST2 toward LATS1. Phosphorylates PKP2 and KSR1.</text>
</comment>
<dbReference type="InterPro" id="IPR000719">
    <property type="entry name" value="Prot_kinase_dom"/>
</dbReference>
<dbReference type="GO" id="GO:0005524">
    <property type="term" value="F:ATP binding"/>
    <property type="evidence" value="ECO:0007669"/>
    <property type="project" value="UniProtKB-UniRule"/>
</dbReference>
<accession>A0A2A6BZY9</accession>
<evidence type="ECO:0000256" key="17">
    <source>
        <dbReference type="ARBA" id="ARBA00048679"/>
    </source>
</evidence>
<dbReference type="PANTHER" id="PTHR24346">
    <property type="entry name" value="MAP/MICROTUBULE AFFINITY-REGULATING KINASE"/>
    <property type="match status" value="1"/>
</dbReference>
<feature type="compositionally biased region" description="Basic and acidic residues" evidence="22">
    <location>
        <begin position="76"/>
        <end position="85"/>
    </location>
</feature>
<evidence type="ECO:0000256" key="10">
    <source>
        <dbReference type="ARBA" id="ARBA00022679"/>
    </source>
</evidence>
<feature type="compositionally biased region" description="Basic and acidic residues" evidence="22">
    <location>
        <begin position="1110"/>
        <end position="1119"/>
    </location>
</feature>
<evidence type="ECO:0000256" key="21">
    <source>
        <dbReference type="ARBA" id="ARBA00074935"/>
    </source>
</evidence>
<dbReference type="GO" id="GO:0042995">
    <property type="term" value="C:cell projection"/>
    <property type="evidence" value="ECO:0007669"/>
    <property type="project" value="UniProtKB-SubCell"/>
</dbReference>
<keyword evidence="11" id="KW-0547">Nucleotide-binding</keyword>
<reference evidence="24" key="1">
    <citation type="journal article" date="2008" name="Nat. Genet.">
        <title>The Pristionchus pacificus genome provides a unique perspective on nematode lifestyle and parasitism.</title>
        <authorList>
            <person name="Dieterich C."/>
            <person name="Clifton S.W."/>
            <person name="Schuster L.N."/>
            <person name="Chinwalla A."/>
            <person name="Delehaunty K."/>
            <person name="Dinkelacker I."/>
            <person name="Fulton L."/>
            <person name="Fulton R."/>
            <person name="Godfrey J."/>
            <person name="Minx P."/>
            <person name="Mitreva M."/>
            <person name="Roeseler W."/>
            <person name="Tian H."/>
            <person name="Witte H."/>
            <person name="Yang S.P."/>
            <person name="Wilson R.K."/>
            <person name="Sommer R.J."/>
        </authorList>
    </citation>
    <scope>NUCLEOTIDE SEQUENCE [LARGE SCALE GENOMIC DNA]</scope>
    <source>
        <strain evidence="24">PS312</strain>
    </source>
</reference>
<dbReference type="GO" id="GO:0043186">
    <property type="term" value="C:P granule"/>
    <property type="evidence" value="ECO:0007669"/>
    <property type="project" value="EnsemblMetazoa"/>
</dbReference>
<evidence type="ECO:0000256" key="1">
    <source>
        <dbReference type="ARBA" id="ARBA00004236"/>
    </source>
</evidence>
<feature type="region of interest" description="Disordered" evidence="22">
    <location>
        <begin position="34"/>
        <end position="223"/>
    </location>
</feature>
<feature type="region of interest" description="Disordered" evidence="22">
    <location>
        <begin position="261"/>
        <end position="292"/>
    </location>
</feature>
<feature type="region of interest" description="Disordered" evidence="22">
    <location>
        <begin position="1013"/>
        <end position="1144"/>
    </location>
</feature>
<dbReference type="GO" id="GO:0050321">
    <property type="term" value="F:tau-protein kinase activity"/>
    <property type="evidence" value="ECO:0000318"/>
    <property type="project" value="GO_Central"/>
</dbReference>
<dbReference type="InterPro" id="IPR028375">
    <property type="entry name" value="KA1/Ssp2_C"/>
</dbReference>
<dbReference type="EnsemblMetazoa" id="PPA12902.1">
    <property type="protein sequence ID" value="PPA12902.1"/>
    <property type="gene ID" value="WBGene00102456"/>
</dbReference>
<evidence type="ECO:0000256" key="8">
    <source>
        <dbReference type="ARBA" id="ARBA00022527"/>
    </source>
</evidence>
<evidence type="ECO:0000256" key="11">
    <source>
        <dbReference type="ARBA" id="ARBA00022741"/>
    </source>
</evidence>
<dbReference type="Pfam" id="PF00069">
    <property type="entry name" value="Pkinase"/>
    <property type="match status" value="1"/>
</dbReference>
<dbReference type="CDD" id="cd12196">
    <property type="entry name" value="MARK1-3_C"/>
    <property type="match status" value="1"/>
</dbReference>
<dbReference type="FunFam" id="3.30.200.20:FF:000003">
    <property type="entry name" value="Non-specific serine/threonine protein kinase"/>
    <property type="match status" value="1"/>
</dbReference>
<comment type="subcellular location">
    <subcellularLocation>
        <location evidence="1">Cell membrane</location>
    </subcellularLocation>
    <subcellularLocation>
        <location evidence="2">Cell projection</location>
    </subcellularLocation>
    <subcellularLocation>
        <location evidence="3">Cytoplasm</location>
        <location evidence="3">Cell cortex</location>
    </subcellularLocation>
</comment>
<keyword evidence="15" id="KW-0966">Cell projection</keyword>
<feature type="compositionally biased region" description="Low complexity" evidence="22">
    <location>
        <begin position="1088"/>
        <end position="1097"/>
    </location>
</feature>
<dbReference type="FunFam" id="1.10.8.10:FF:000005">
    <property type="entry name" value="Non-specific serine/threonine protein kinase"/>
    <property type="match status" value="1"/>
</dbReference>
<dbReference type="InterPro" id="IPR049508">
    <property type="entry name" value="MARK1-4_cat"/>
</dbReference>
<proteinExistence type="inferred from homology"/>
<feature type="compositionally biased region" description="Polar residues" evidence="22">
    <location>
        <begin position="104"/>
        <end position="135"/>
    </location>
</feature>
<dbReference type="GO" id="GO:0035556">
    <property type="term" value="P:intracellular signal transduction"/>
    <property type="evidence" value="ECO:0000318"/>
    <property type="project" value="GO_Central"/>
</dbReference>
<keyword evidence="12" id="KW-0418">Kinase</keyword>
<keyword evidence="9" id="KW-0597">Phosphoprotein</keyword>
<feature type="compositionally biased region" description="Polar residues" evidence="22">
    <location>
        <begin position="842"/>
        <end position="859"/>
    </location>
</feature>
<feature type="region of interest" description="Disordered" evidence="22">
    <location>
        <begin position="940"/>
        <end position="968"/>
    </location>
</feature>
<dbReference type="CDD" id="cd14072">
    <property type="entry name" value="STKc_MARK"/>
    <property type="match status" value="1"/>
</dbReference>
<evidence type="ECO:0000256" key="16">
    <source>
        <dbReference type="ARBA" id="ARBA00047899"/>
    </source>
</evidence>
<dbReference type="PROSITE" id="PS50011">
    <property type="entry name" value="PROTEIN_KINASE_DOM"/>
    <property type="match status" value="1"/>
</dbReference>
<dbReference type="FunFam" id="1.10.510.10:FF:001032">
    <property type="entry name" value="KP78b, isoform A"/>
    <property type="match status" value="1"/>
</dbReference>
<dbReference type="EC" id="2.7.11.1" evidence="5"/>
<evidence type="ECO:0000256" key="6">
    <source>
        <dbReference type="ARBA" id="ARBA00022475"/>
    </source>
</evidence>
<dbReference type="GO" id="GO:0030010">
    <property type="term" value="P:establishment of cell polarity"/>
    <property type="evidence" value="ECO:0007669"/>
    <property type="project" value="EnsemblMetazoa"/>
</dbReference>
<dbReference type="GO" id="GO:0031625">
    <property type="term" value="F:ubiquitin protein ligase binding"/>
    <property type="evidence" value="ECO:0007669"/>
    <property type="project" value="EnsemblMetazoa"/>
</dbReference>
<comment type="subunit">
    <text evidence="19">Interacts with MAPT/TAU. Interacts with DLG5 (via coiled-coil domain). Interacts with STK3/MST2 and STK4/MST1 in the presence of DLG5. Interacts with YWHAB, YWHAG, YWHAQ and YWHAZ. Interacts with PKP2 (via N-terminus). Interacts with CDC25C. Interacts with KSR1.</text>
</comment>
<evidence type="ECO:0000256" key="18">
    <source>
        <dbReference type="ARBA" id="ARBA00054424"/>
    </source>
</evidence>
<evidence type="ECO:0000256" key="15">
    <source>
        <dbReference type="ARBA" id="ARBA00023273"/>
    </source>
</evidence>
<dbReference type="PROSITE" id="PS50032">
    <property type="entry name" value="KA1"/>
    <property type="match status" value="1"/>
</dbReference>
<feature type="region of interest" description="Disordered" evidence="22">
    <location>
        <begin position="775"/>
        <end position="923"/>
    </location>
</feature>
<keyword evidence="8" id="KW-0723">Serine/threonine-protein kinase</keyword>
<keyword evidence="13" id="KW-0067">ATP-binding</keyword>
<protein>
    <recommendedName>
        <fullName evidence="20">MAP/microtubule affinity-regulating kinase 3</fullName>
        <ecNumber evidence="5">2.7.11.1</ecNumber>
    </recommendedName>
    <alternativeName>
        <fullName evidence="21">Serine/threonine-protein kinase par-1</fullName>
    </alternativeName>
</protein>
<evidence type="ECO:0000256" key="14">
    <source>
        <dbReference type="ARBA" id="ARBA00023136"/>
    </source>
</evidence>
<evidence type="ECO:0000256" key="12">
    <source>
        <dbReference type="ARBA" id="ARBA00022777"/>
    </source>
</evidence>
<dbReference type="SUPFAM" id="SSF103243">
    <property type="entry name" value="KA1-like"/>
    <property type="match status" value="1"/>
</dbReference>
<dbReference type="PANTHER" id="PTHR24346:SF82">
    <property type="entry name" value="KP78A-RELATED"/>
    <property type="match status" value="1"/>
</dbReference>
<feature type="compositionally biased region" description="Polar residues" evidence="22">
    <location>
        <begin position="269"/>
        <end position="279"/>
    </location>
</feature>
<feature type="compositionally biased region" description="Polar residues" evidence="22">
    <location>
        <begin position="895"/>
        <end position="905"/>
    </location>
</feature>
<dbReference type="OrthoDB" id="193931at2759"/>
<sequence>MGDTGLARRLSRSISRCSSTLLSSLIAFRKNTPAIESRPTGERRRASEAVPTAEQVAHHRERRRRRSADRVNVIKSSDRVGKEHGSVTSSQQKKSSSPNKENKVGSSRRSVNSTSGRRTTDHSYQSVQSSATARSASRHKMPSTGTHSGTSAVPPMSAHGGPGALPSSAHHPPSSSSAAASGRPHGRSRSQAAAAALLESLEVDDEEVDADRREGGKKQHGRSRVPALYPFLPRENGIIRRATHTVIVLPASISSSAVRVAKRMKRSNGSHSRPSSTAMAGSSSRPSASGRTAQFLAQFESPKSRSRPVEDPHVGKYKLLKTIGKGNFAKVKLAKHIPTGIEVAIKIIDKTALNPSSLQKLFREVKIMKQLDHPNIVKLYQVMETEQTLYLVMEYASGGEVFDYLVAHGRMKEKEARAKFRQIVSAVQYLHQKNIIHRDLKAENLLLDSDMNIKIADFGFSNHFAIGNKLDTFCGSPPYAAPELFQGKKYDGPEVDVWSLGVILYTLVSGSLPFDGQNLKELRERVLRGKYRIPFYMSTDCENLLKKFLVLNPQRRGTLESVMKDRWMNIGYEEEELRPYVEPLKGARDEGRVNKMAQMGYSREGVMRSIEADKFDELHAMYLLMGEKKSEMESGDSLSAQSLSVTSSTTNVPSLSGGGPASTTASPTKYSRLANPAMSIAPKSADAGASRRASQEPPSSSKLIGPPPPATAVTLRQPGGSGGRAPTTLPGDPGAPNKRYTIQQFDITPRAPGPLPPAEQAAAFNKASASNAATAAAMANNGSRKSSTPGRIPMIRPQASAHPTKGFSRNDGSSSARTSSSTPQSASLVKQFQPVQQQQGQRSSLVANIPLQKSGSISHTPAEPVIREGDEDESSSENSNGGNGGLPVIGGAPTVSPSGSDTTVPPSFDLPPSTPDSTTNENNPATAVQLQQLLRPARPVQLQQQPRPHSVYSTTPTVSSSLLSPTVLSTPKSATSRIAALLSPFKRTMQSLHPSPSMPPVLIREMDEMSLRGGSGVDSGVGSASSQQHPAMTKSATGTTLAPMGRDTQQQHSQHSVHAPATPTQAYPPSSTVTPGERVQKASGGGSSATSNNSGGAFPRNTRNRQTFHGKTEHNRVNVEDEESDGEGALPGNQSMGTATGRGGTFLSKLTKLARRPSIVTASSSAGGGGGGGGMARPSPSNARRTPLPEGMATGGGGGGTPHTGGRSGTIGPTSGAAAVQQLREYSTHGRSEPSPQGTPGGGAEEVKPRSLRFTWSMKTTSSLAPEEMMREIRKVLDANACDYEQRERYLLLCVHGDPATDSLVQWEMEVCKLPRLSLNGVRFKRISGTSIGFKNIASKIAQELNL</sequence>
<dbReference type="SMART" id="SM00220">
    <property type="entry name" value="S_TKc"/>
    <property type="match status" value="1"/>
</dbReference>
<dbReference type="Pfam" id="PF02149">
    <property type="entry name" value="KA1"/>
    <property type="match status" value="1"/>
</dbReference>
<dbReference type="PROSITE" id="PS00108">
    <property type="entry name" value="PROTEIN_KINASE_ST"/>
    <property type="match status" value="1"/>
</dbReference>
<accession>A0A8R1Y9K7</accession>
<dbReference type="Gene3D" id="3.30.310.80">
    <property type="entry name" value="Kinase associated domain 1, KA1"/>
    <property type="match status" value="1"/>
</dbReference>
<dbReference type="GO" id="GO:0032035">
    <property type="term" value="F:myosin II tail binding"/>
    <property type="evidence" value="ECO:0007669"/>
    <property type="project" value="EnsemblMetazoa"/>
</dbReference>
<dbReference type="Gene3D" id="3.30.200.20">
    <property type="entry name" value="Phosphorylase Kinase, domain 1"/>
    <property type="match status" value="1"/>
</dbReference>
<dbReference type="GO" id="GO:0045167">
    <property type="term" value="P:asymmetric protein localization involved in cell fate determination"/>
    <property type="evidence" value="ECO:0007669"/>
    <property type="project" value="EnsemblMetazoa"/>
</dbReference>
<evidence type="ECO:0000313" key="23">
    <source>
        <dbReference type="EnsemblMetazoa" id="PPA12902.1"/>
    </source>
</evidence>
<dbReference type="SUPFAM" id="SSF56112">
    <property type="entry name" value="Protein kinase-like (PK-like)"/>
    <property type="match status" value="1"/>
</dbReference>
<feature type="compositionally biased region" description="Low complexity" evidence="22">
    <location>
        <begin position="637"/>
        <end position="650"/>
    </location>
</feature>
<dbReference type="InterPro" id="IPR017441">
    <property type="entry name" value="Protein_kinase_ATP_BS"/>
</dbReference>
<comment type="catalytic activity">
    <reaction evidence="17">
        <text>L-seryl-[protein] + ATP = O-phospho-L-seryl-[protein] + ADP + H(+)</text>
        <dbReference type="Rhea" id="RHEA:17989"/>
        <dbReference type="Rhea" id="RHEA-COMP:9863"/>
        <dbReference type="Rhea" id="RHEA-COMP:11604"/>
        <dbReference type="ChEBI" id="CHEBI:15378"/>
        <dbReference type="ChEBI" id="CHEBI:29999"/>
        <dbReference type="ChEBI" id="CHEBI:30616"/>
        <dbReference type="ChEBI" id="CHEBI:83421"/>
        <dbReference type="ChEBI" id="CHEBI:456216"/>
        <dbReference type="EC" id="2.7.11.1"/>
    </reaction>
</comment>
<dbReference type="GO" id="GO:0040025">
    <property type="term" value="P:vulval development"/>
    <property type="evidence" value="ECO:0007669"/>
    <property type="project" value="EnsemblMetazoa"/>
</dbReference>
<dbReference type="InterPro" id="IPR008271">
    <property type="entry name" value="Ser/Thr_kinase_AS"/>
</dbReference>
<evidence type="ECO:0000256" key="7">
    <source>
        <dbReference type="ARBA" id="ARBA00022490"/>
    </source>
</evidence>
<evidence type="ECO:0000256" key="4">
    <source>
        <dbReference type="ARBA" id="ARBA00006234"/>
    </source>
</evidence>
<evidence type="ECO:0000256" key="22">
    <source>
        <dbReference type="SAM" id="MobiDB-lite"/>
    </source>
</evidence>
<dbReference type="PROSITE" id="PS50030">
    <property type="entry name" value="UBA"/>
    <property type="match status" value="1"/>
</dbReference>
<dbReference type="GO" id="GO:0055059">
    <property type="term" value="P:asymmetric neuroblast division"/>
    <property type="evidence" value="ECO:0007669"/>
    <property type="project" value="EnsemblMetazoa"/>
</dbReference>
<feature type="compositionally biased region" description="Gly residues" evidence="22">
    <location>
        <begin position="1193"/>
        <end position="1209"/>
    </location>
</feature>
<keyword evidence="6" id="KW-1003">Cell membrane</keyword>
<dbReference type="GO" id="GO:0009880">
    <property type="term" value="P:embryonic pattern specification"/>
    <property type="evidence" value="ECO:0007669"/>
    <property type="project" value="EnsemblMetazoa"/>
</dbReference>
<organism evidence="23 24">
    <name type="scientific">Pristionchus pacificus</name>
    <name type="common">Parasitic nematode worm</name>
    <dbReference type="NCBI Taxonomy" id="54126"/>
    <lineage>
        <taxon>Eukaryota</taxon>
        <taxon>Metazoa</taxon>
        <taxon>Ecdysozoa</taxon>
        <taxon>Nematoda</taxon>
        <taxon>Chromadorea</taxon>
        <taxon>Rhabditida</taxon>
        <taxon>Rhabditina</taxon>
        <taxon>Diplogasteromorpha</taxon>
        <taxon>Diplogasteroidea</taxon>
        <taxon>Neodiplogasteridae</taxon>
        <taxon>Pristionchus</taxon>
    </lineage>
</organism>
<keyword evidence="7" id="KW-0963">Cytoplasm</keyword>
<dbReference type="GO" id="GO:0005886">
    <property type="term" value="C:plasma membrane"/>
    <property type="evidence" value="ECO:0007669"/>
    <property type="project" value="UniProtKB-SubCell"/>
</dbReference>
<dbReference type="InterPro" id="IPR001772">
    <property type="entry name" value="KA1_dom"/>
</dbReference>
<evidence type="ECO:0000256" key="3">
    <source>
        <dbReference type="ARBA" id="ARBA00004544"/>
    </source>
</evidence>
<feature type="compositionally biased region" description="Low complexity" evidence="22">
    <location>
        <begin position="950"/>
        <end position="968"/>
    </location>
</feature>
<dbReference type="InterPro" id="IPR011009">
    <property type="entry name" value="Kinase-like_dom_sf"/>
</dbReference>
<feature type="compositionally biased region" description="Polar residues" evidence="22">
    <location>
        <begin position="1047"/>
        <end position="1074"/>
    </location>
</feature>
<evidence type="ECO:0000256" key="20">
    <source>
        <dbReference type="ARBA" id="ARBA00071529"/>
    </source>
</evidence>
<dbReference type="Proteomes" id="UP000005239">
    <property type="component" value="Unassembled WGS sequence"/>
</dbReference>
<evidence type="ECO:0000256" key="2">
    <source>
        <dbReference type="ARBA" id="ARBA00004316"/>
    </source>
</evidence>
<evidence type="ECO:0000256" key="19">
    <source>
        <dbReference type="ARBA" id="ARBA00063680"/>
    </source>
</evidence>
<feature type="region of interest" description="Disordered" evidence="22">
    <location>
        <begin position="1161"/>
        <end position="1249"/>
    </location>
</feature>
<dbReference type="GO" id="GO:0000226">
    <property type="term" value="P:microtubule cytoskeleton organization"/>
    <property type="evidence" value="ECO:0000318"/>
    <property type="project" value="GO_Central"/>
</dbReference>
<dbReference type="FunFam" id="3.30.310.80:FF:000001">
    <property type="entry name" value="Non-specific serine/threonine protein kinase"/>
    <property type="match status" value="1"/>
</dbReference>
<evidence type="ECO:0000256" key="13">
    <source>
        <dbReference type="ARBA" id="ARBA00022840"/>
    </source>
</evidence>
<dbReference type="PROSITE" id="PS00107">
    <property type="entry name" value="PROTEIN_KINASE_ATP"/>
    <property type="match status" value="1"/>
</dbReference>